<protein>
    <submittedName>
        <fullName evidence="1">Uncharacterized protein</fullName>
    </submittedName>
</protein>
<sequence>MSTTHEHHGGHGHGETFAVHGMLLVVGDDRFYFSHLPMFAMVAHRFQVLVEVGFGDDVRAAVRADARATGEDLYTFAPLPFPLVELDPAGGGPVRTSLVGTIFHGHFERGGTPIAEDVTARVRRVAHYRPLDPRARHDDTGRLTYLCFGGAGDLFLAHQITARPDFDQVVRVRMVPEGGGDLPAGDFDLAAPVAFGRPDVPGARLTAGGTETGFFFQTVSHTGAHGFRVPLRIEREIYMETGDLV</sequence>
<accession>A0ABV9ES95</accession>
<reference evidence="2" key="1">
    <citation type="journal article" date="2019" name="Int. J. Syst. Evol. Microbiol.">
        <title>The Global Catalogue of Microorganisms (GCM) 10K type strain sequencing project: providing services to taxonomists for standard genome sequencing and annotation.</title>
        <authorList>
            <consortium name="The Broad Institute Genomics Platform"/>
            <consortium name="The Broad Institute Genome Sequencing Center for Infectious Disease"/>
            <person name="Wu L."/>
            <person name="Ma J."/>
        </authorList>
    </citation>
    <scope>NUCLEOTIDE SEQUENCE [LARGE SCALE GENOMIC DNA]</scope>
    <source>
        <strain evidence="2">CCUG 49560</strain>
    </source>
</reference>
<dbReference type="EMBL" id="JBHSFN010000036">
    <property type="protein sequence ID" value="MFC4591748.1"/>
    <property type="molecule type" value="Genomic_DNA"/>
</dbReference>
<dbReference type="Proteomes" id="UP001595891">
    <property type="component" value="Unassembled WGS sequence"/>
</dbReference>
<dbReference type="RefSeq" id="WP_262845421.1">
    <property type="nucleotide sequence ID" value="NZ_JANZYP010000039.1"/>
</dbReference>
<gene>
    <name evidence="1" type="ORF">ACFO8L_37040</name>
</gene>
<proteinExistence type="predicted"/>
<organism evidence="1 2">
    <name type="scientific">Sphaerisporangium corydalis</name>
    <dbReference type="NCBI Taxonomy" id="1441875"/>
    <lineage>
        <taxon>Bacteria</taxon>
        <taxon>Bacillati</taxon>
        <taxon>Actinomycetota</taxon>
        <taxon>Actinomycetes</taxon>
        <taxon>Streptosporangiales</taxon>
        <taxon>Streptosporangiaceae</taxon>
        <taxon>Sphaerisporangium</taxon>
    </lineage>
</organism>
<name>A0ABV9ES95_9ACTN</name>
<evidence type="ECO:0000313" key="1">
    <source>
        <dbReference type="EMBL" id="MFC4591748.1"/>
    </source>
</evidence>
<keyword evidence="2" id="KW-1185">Reference proteome</keyword>
<comment type="caution">
    <text evidence="1">The sequence shown here is derived from an EMBL/GenBank/DDBJ whole genome shotgun (WGS) entry which is preliminary data.</text>
</comment>
<evidence type="ECO:0000313" key="2">
    <source>
        <dbReference type="Proteomes" id="UP001595891"/>
    </source>
</evidence>